<accession>A0A813XJ59</accession>
<keyword evidence="5" id="KW-1185">Reference proteome</keyword>
<feature type="domain" description="Glycosyl hydrolase family 13 catalytic" evidence="2">
    <location>
        <begin position="123"/>
        <end position="467"/>
    </location>
</feature>
<dbReference type="Pfam" id="PF02922">
    <property type="entry name" value="CBM_48"/>
    <property type="match status" value="1"/>
</dbReference>
<dbReference type="SUPFAM" id="SSF51445">
    <property type="entry name" value="(Trans)glycosidases"/>
    <property type="match status" value="1"/>
</dbReference>
<protein>
    <recommendedName>
        <fullName evidence="2">Glycosyl hydrolase family 13 catalytic domain-containing protein</fullName>
    </recommendedName>
</protein>
<dbReference type="GO" id="GO:0003844">
    <property type="term" value="F:1,4-alpha-glucan branching enzyme activity"/>
    <property type="evidence" value="ECO:0007669"/>
    <property type="project" value="InterPro"/>
</dbReference>
<dbReference type="InterPro" id="IPR037439">
    <property type="entry name" value="Branching_enzy"/>
</dbReference>
<dbReference type="InterPro" id="IPR004193">
    <property type="entry name" value="Glyco_hydro_13_N"/>
</dbReference>
<evidence type="ECO:0000259" key="2">
    <source>
        <dbReference type="SMART" id="SM00642"/>
    </source>
</evidence>
<dbReference type="InterPro" id="IPR014756">
    <property type="entry name" value="Ig_E-set"/>
</dbReference>
<sequence length="559" mass="65530">MSTKQSVEFKLFAPNVTQVSLLGTFSQWQPIPMQKSENDDGYFRTKIGLEDGQYEYTFRVKPVDDEKNDLVDIIDPYATAIDPTKNVGLVTIVQGKRQVDSYQWQHDGNNELLPQNNDLIIYEIFVADFTEGGTFNDIVPKLDYLCSELGVNCIELMPVSECGEGHDWGYATRHFFSVQTTYGKSEDLKHLIDECHKRKMRVMIDAVFNHCHVECPLRKIDKFYWFYKDPHHPDHPDELWGPEFNYAYEDERLKLKPAWNFIWDVIEYWTSEFHIDGWRFDAVKQIESHDVLRYFDEKSKQLVSSTKKPFFNVGEYMPATYEIVKPNGPLDCVWRNIVPHIEEQFKMNNFEVDKLKQALNPKETERYEHSSQVIIYFASHDNERLMTVMGNMGLFGDEALRRIKLAATLQLTAMGIPMIFMGDEFGEYKAQGTENKSKTVNKLEWSLLQNELNHSLFDTYRTLIELRKRSQAIRGDNIEFFHVNQDSKVLAYIRWTNEGERVVVVANFSRDYHRGYRVTQWPAEGKWHELMFNYDIEAPNDGPLIDLDGYICKVFLYVA</sequence>
<dbReference type="EMBL" id="CAJNOQ010001073">
    <property type="protein sequence ID" value="CAF0865658.1"/>
    <property type="molecule type" value="Genomic_DNA"/>
</dbReference>
<gene>
    <name evidence="3" type="ORF">GPM918_LOCUS6823</name>
    <name evidence="4" type="ORF">SRO942_LOCUS6823</name>
</gene>
<comment type="caution">
    <text evidence="3">The sequence shown here is derived from an EMBL/GenBank/DDBJ whole genome shotgun (WGS) entry which is preliminary data.</text>
</comment>
<dbReference type="Gene3D" id="3.20.20.80">
    <property type="entry name" value="Glycosidases"/>
    <property type="match status" value="1"/>
</dbReference>
<dbReference type="AlphaFoldDB" id="A0A813XJ59"/>
<dbReference type="OrthoDB" id="9978457at2759"/>
<dbReference type="GO" id="GO:0043169">
    <property type="term" value="F:cation binding"/>
    <property type="evidence" value="ECO:0007669"/>
    <property type="project" value="InterPro"/>
</dbReference>
<dbReference type="CDD" id="cd02859">
    <property type="entry name" value="E_set_AMPKbeta_like_N"/>
    <property type="match status" value="1"/>
</dbReference>
<evidence type="ECO:0000313" key="5">
    <source>
        <dbReference type="Proteomes" id="UP000663829"/>
    </source>
</evidence>
<dbReference type="InterPro" id="IPR006048">
    <property type="entry name" value="A-amylase/branching_C"/>
</dbReference>
<dbReference type="Proteomes" id="UP000663829">
    <property type="component" value="Unassembled WGS sequence"/>
</dbReference>
<dbReference type="Pfam" id="PF02806">
    <property type="entry name" value="Alpha-amylase_C"/>
    <property type="match status" value="1"/>
</dbReference>
<evidence type="ECO:0000313" key="3">
    <source>
        <dbReference type="EMBL" id="CAF0865658.1"/>
    </source>
</evidence>
<dbReference type="Pfam" id="PF00128">
    <property type="entry name" value="Alpha-amylase"/>
    <property type="match status" value="2"/>
</dbReference>
<dbReference type="InterPro" id="IPR013780">
    <property type="entry name" value="Glyco_hydro_b"/>
</dbReference>
<dbReference type="Gene3D" id="2.60.40.10">
    <property type="entry name" value="Immunoglobulins"/>
    <property type="match status" value="1"/>
</dbReference>
<dbReference type="Gene3D" id="2.60.40.1180">
    <property type="entry name" value="Golgi alpha-mannosidase II"/>
    <property type="match status" value="1"/>
</dbReference>
<dbReference type="InterPro" id="IPR013783">
    <property type="entry name" value="Ig-like_fold"/>
</dbReference>
<dbReference type="EMBL" id="CAJOBC010001073">
    <property type="protein sequence ID" value="CAF3653160.1"/>
    <property type="molecule type" value="Genomic_DNA"/>
</dbReference>
<comment type="similarity">
    <text evidence="1">Belongs to the glycosyl hydrolase 13 family.</text>
</comment>
<dbReference type="PANTHER" id="PTHR43002">
    <property type="entry name" value="GLYCOGEN DEBRANCHING ENZYME"/>
    <property type="match status" value="1"/>
</dbReference>
<organism evidence="3 5">
    <name type="scientific">Didymodactylos carnosus</name>
    <dbReference type="NCBI Taxonomy" id="1234261"/>
    <lineage>
        <taxon>Eukaryota</taxon>
        <taxon>Metazoa</taxon>
        <taxon>Spiralia</taxon>
        <taxon>Gnathifera</taxon>
        <taxon>Rotifera</taxon>
        <taxon>Eurotatoria</taxon>
        <taxon>Bdelloidea</taxon>
        <taxon>Philodinida</taxon>
        <taxon>Philodinidae</taxon>
        <taxon>Didymodactylos</taxon>
    </lineage>
</organism>
<dbReference type="SUPFAM" id="SSF51011">
    <property type="entry name" value="Glycosyl hydrolase domain"/>
    <property type="match status" value="1"/>
</dbReference>
<dbReference type="GO" id="GO:0004553">
    <property type="term" value="F:hydrolase activity, hydrolyzing O-glycosyl compounds"/>
    <property type="evidence" value="ECO:0007669"/>
    <property type="project" value="InterPro"/>
</dbReference>
<evidence type="ECO:0000256" key="1">
    <source>
        <dbReference type="ARBA" id="ARBA00008061"/>
    </source>
</evidence>
<dbReference type="InterPro" id="IPR006047">
    <property type="entry name" value="GH13_cat_dom"/>
</dbReference>
<dbReference type="Proteomes" id="UP000681722">
    <property type="component" value="Unassembled WGS sequence"/>
</dbReference>
<dbReference type="PIRSF" id="PIRSF000463">
    <property type="entry name" value="GlgB"/>
    <property type="match status" value="1"/>
</dbReference>
<evidence type="ECO:0000313" key="4">
    <source>
        <dbReference type="EMBL" id="CAF3653160.1"/>
    </source>
</evidence>
<dbReference type="InterPro" id="IPR017853">
    <property type="entry name" value="GH"/>
</dbReference>
<dbReference type="SMART" id="SM00642">
    <property type="entry name" value="Aamy"/>
    <property type="match status" value="1"/>
</dbReference>
<dbReference type="GO" id="GO:0005978">
    <property type="term" value="P:glycogen biosynthetic process"/>
    <property type="evidence" value="ECO:0007669"/>
    <property type="project" value="InterPro"/>
</dbReference>
<proteinExistence type="inferred from homology"/>
<reference evidence="3" key="1">
    <citation type="submission" date="2021-02" db="EMBL/GenBank/DDBJ databases">
        <authorList>
            <person name="Nowell W R."/>
        </authorList>
    </citation>
    <scope>NUCLEOTIDE SEQUENCE</scope>
</reference>
<name>A0A813XJ59_9BILA</name>
<dbReference type="SUPFAM" id="SSF81296">
    <property type="entry name" value="E set domains"/>
    <property type="match status" value="1"/>
</dbReference>